<dbReference type="InterPro" id="IPR012910">
    <property type="entry name" value="Plug_dom"/>
</dbReference>
<dbReference type="PROSITE" id="PS52016">
    <property type="entry name" value="TONB_DEPENDENT_REC_3"/>
    <property type="match status" value="1"/>
</dbReference>
<dbReference type="Proteomes" id="UP000659388">
    <property type="component" value="Unassembled WGS sequence"/>
</dbReference>
<dbReference type="InterPro" id="IPR008969">
    <property type="entry name" value="CarboxyPept-like_regulatory"/>
</dbReference>
<feature type="domain" description="TonB-dependent receptor plug" evidence="14">
    <location>
        <begin position="140"/>
        <end position="264"/>
    </location>
</feature>
<keyword evidence="7 10" id="KW-0472">Membrane</keyword>
<dbReference type="SUPFAM" id="SSF49464">
    <property type="entry name" value="Carboxypeptidase regulatory domain-like"/>
    <property type="match status" value="1"/>
</dbReference>
<keyword evidence="8" id="KW-0675">Receptor</keyword>
<comment type="subcellular location">
    <subcellularLocation>
        <location evidence="1 10">Cell outer membrane</location>
        <topology evidence="1 10">Multi-pass membrane protein</topology>
    </subcellularLocation>
</comment>
<organism evidence="15 16">
    <name type="scientific">Fulvivirga sediminis</name>
    <dbReference type="NCBI Taxonomy" id="2803949"/>
    <lineage>
        <taxon>Bacteria</taxon>
        <taxon>Pseudomonadati</taxon>
        <taxon>Bacteroidota</taxon>
        <taxon>Cytophagia</taxon>
        <taxon>Cytophagales</taxon>
        <taxon>Fulvivirgaceae</taxon>
        <taxon>Fulvivirga</taxon>
    </lineage>
</organism>
<dbReference type="Pfam" id="PF13715">
    <property type="entry name" value="CarbopepD_reg_2"/>
    <property type="match status" value="1"/>
</dbReference>
<evidence type="ECO:0000256" key="4">
    <source>
        <dbReference type="ARBA" id="ARBA00022692"/>
    </source>
</evidence>
<dbReference type="PANTHER" id="PTHR30069">
    <property type="entry name" value="TONB-DEPENDENT OUTER MEMBRANE RECEPTOR"/>
    <property type="match status" value="1"/>
</dbReference>
<dbReference type="InterPro" id="IPR037066">
    <property type="entry name" value="Plug_dom_sf"/>
</dbReference>
<evidence type="ECO:0000313" key="15">
    <source>
        <dbReference type="EMBL" id="MBL3655882.1"/>
    </source>
</evidence>
<keyword evidence="9 10" id="KW-0998">Cell outer membrane</keyword>
<dbReference type="SUPFAM" id="SSF56935">
    <property type="entry name" value="Porins"/>
    <property type="match status" value="1"/>
</dbReference>
<dbReference type="InterPro" id="IPR036942">
    <property type="entry name" value="Beta-barrel_TonB_sf"/>
</dbReference>
<keyword evidence="2 10" id="KW-0813">Transport</keyword>
<evidence type="ECO:0000256" key="8">
    <source>
        <dbReference type="ARBA" id="ARBA00023170"/>
    </source>
</evidence>
<keyword evidence="12" id="KW-1133">Transmembrane helix</keyword>
<dbReference type="InterPro" id="IPR023997">
    <property type="entry name" value="TonB-dep_OMP_SusC/RagA_CS"/>
</dbReference>
<reference evidence="15" key="1">
    <citation type="submission" date="2021-01" db="EMBL/GenBank/DDBJ databases">
        <title>Fulvivirga kasyanovii gen. nov., sp nov., a novel member of the phylum Bacteroidetes isolated from seawater in a mussel farm.</title>
        <authorList>
            <person name="Zhao L.-H."/>
            <person name="Wang Z.-J."/>
        </authorList>
    </citation>
    <scope>NUCLEOTIDE SEQUENCE</scope>
    <source>
        <strain evidence="15">2943</strain>
    </source>
</reference>
<accession>A0A937F6G1</accession>
<dbReference type="NCBIfam" id="TIGR04056">
    <property type="entry name" value="OMP_RagA_SusC"/>
    <property type="match status" value="1"/>
</dbReference>
<keyword evidence="16" id="KW-1185">Reference proteome</keyword>
<dbReference type="Pfam" id="PF07715">
    <property type="entry name" value="Plug"/>
    <property type="match status" value="1"/>
</dbReference>
<dbReference type="EMBL" id="JAESIY010000003">
    <property type="protein sequence ID" value="MBL3655882.1"/>
    <property type="molecule type" value="Genomic_DNA"/>
</dbReference>
<keyword evidence="6 11" id="KW-0798">TonB box</keyword>
<evidence type="ECO:0000256" key="9">
    <source>
        <dbReference type="ARBA" id="ARBA00023237"/>
    </source>
</evidence>
<dbReference type="PANTHER" id="PTHR30069:SF29">
    <property type="entry name" value="HEMOGLOBIN AND HEMOGLOBIN-HAPTOGLOBIN-BINDING PROTEIN 1-RELATED"/>
    <property type="match status" value="1"/>
</dbReference>
<evidence type="ECO:0000256" key="7">
    <source>
        <dbReference type="ARBA" id="ARBA00023136"/>
    </source>
</evidence>
<keyword evidence="4 10" id="KW-0812">Transmembrane</keyword>
<dbReference type="Pfam" id="PF00593">
    <property type="entry name" value="TonB_dep_Rec_b-barrel"/>
    <property type="match status" value="1"/>
</dbReference>
<protein>
    <submittedName>
        <fullName evidence="15">SusC/RagA family TonB-linked outer membrane protein</fullName>
    </submittedName>
</protein>
<evidence type="ECO:0000259" key="14">
    <source>
        <dbReference type="Pfam" id="PF07715"/>
    </source>
</evidence>
<dbReference type="Gene3D" id="2.60.40.1120">
    <property type="entry name" value="Carboxypeptidase-like, regulatory domain"/>
    <property type="match status" value="1"/>
</dbReference>
<dbReference type="InterPro" id="IPR023996">
    <property type="entry name" value="TonB-dep_OMP_SusC/RagA"/>
</dbReference>
<dbReference type="GO" id="GO:0015344">
    <property type="term" value="F:siderophore uptake transmembrane transporter activity"/>
    <property type="evidence" value="ECO:0007669"/>
    <property type="project" value="TreeGrafter"/>
</dbReference>
<dbReference type="RefSeq" id="WP_202243557.1">
    <property type="nucleotide sequence ID" value="NZ_JAESIY010000003.1"/>
</dbReference>
<dbReference type="GO" id="GO:0044718">
    <property type="term" value="P:siderophore transmembrane transport"/>
    <property type="evidence" value="ECO:0007669"/>
    <property type="project" value="TreeGrafter"/>
</dbReference>
<sequence length="1056" mass="116035">MKQNYSKRQERLFHCGGNEGRCRGSKWIFLQSLVLLFFIGISSAYAQQTVTGTVTEEDTGDTLPGVTVIIKGSGSGTITDGNGSFSISANAEDILVFSFVGFAQEEVLVGTQTNITVSLKQDTQELQEVVITAFGVKREKKEITYSAQNVSTEELSEARSLNVANSLSGKVAGLNFSTTGAGVGSSSRITLRGNRSLTGNNQPLYVVDGVPIDNSIQNTARADIGGTTTFDGISNLNPEDIESMSVLKGPSAAALYGTRASNGVIIITTKSGKKTRGAKVTVSSNLMISKAYDMMNLQDEYGQGAEGTYDPTSQTSWGPKMQGQSVESWQLSLNPNYNGPKTYSFTPQPDNVMDFFKTGYNWAKTISVNTGNDKFQGYFSYTNTEAEGIVTGNELDRHNATVRLTGDLSDKFKLDVKANYIQQKVENVLNTGENSVGEAVYALPRSMPYDQYKNYSYYDELGEIRQYFPKAEETGATNNPFWMARMRPRTDERNRFIGMASLSYNIIDNLNIQGRVGIDQSTDNTRQARYASKSAMGDDHGSISETQGLKKELNTDVLITYDKSFGNFSVNISAGANALYQDRTYTTVEGSLSKRNYFSLRNLRTNTVTPNVFEKKINSVYGSARIGFMNYLFLDVTGRNDWSSALPADNRSFFYPSVGLTGVFTDMFDIQSDVLTFLKARASYAQVGNDTDPYRIYQSYIYNGANAGLIAANPLKLNPNLKPEISSSLEFGLDARFFNNRIGVDITYFKTNTKDQIFTVNLPESSGYSEEVVNGGEVENKGVEVVLNGSVIENRAVTWDMTANFSTYTTEIVNIREGQDELILRAGGERFVITKLTKGGEYGDLYIKGFQKTENGKVLVGEDGLPMSTPGFDIKAGNFTPDWTAGLQNRLSYKNFSLSFLVDFRIGGEVLSYTQARTAGLGVSDRTLAGRDGFIVDGVIVNDDGTTSKNSTKVTAEEYWTKVGQRDPIGEEFIYDATNIRLREVILGYSLPSSILQSTPFSAATISLVGRNLFFIVNKAEYFDPEQGVGVGNLQGIESFNLPAVRNYGFNVKLNF</sequence>
<evidence type="ECO:0000256" key="2">
    <source>
        <dbReference type="ARBA" id="ARBA00022448"/>
    </source>
</evidence>
<dbReference type="NCBIfam" id="TIGR04057">
    <property type="entry name" value="SusC_RagA_signa"/>
    <property type="match status" value="1"/>
</dbReference>
<comment type="similarity">
    <text evidence="10 11">Belongs to the TonB-dependent receptor family.</text>
</comment>
<dbReference type="InterPro" id="IPR039426">
    <property type="entry name" value="TonB-dep_rcpt-like"/>
</dbReference>
<evidence type="ECO:0000259" key="13">
    <source>
        <dbReference type="Pfam" id="PF00593"/>
    </source>
</evidence>
<name>A0A937F6G1_9BACT</name>
<keyword evidence="3 10" id="KW-1134">Transmembrane beta strand</keyword>
<feature type="transmembrane region" description="Helical" evidence="12">
    <location>
        <begin position="27"/>
        <end position="46"/>
    </location>
</feature>
<dbReference type="Gene3D" id="2.40.170.20">
    <property type="entry name" value="TonB-dependent receptor, beta-barrel domain"/>
    <property type="match status" value="1"/>
</dbReference>
<feature type="domain" description="TonB-dependent receptor-like beta-barrel" evidence="13">
    <location>
        <begin position="466"/>
        <end position="904"/>
    </location>
</feature>
<evidence type="ECO:0000256" key="6">
    <source>
        <dbReference type="ARBA" id="ARBA00023077"/>
    </source>
</evidence>
<evidence type="ECO:0000256" key="11">
    <source>
        <dbReference type="RuleBase" id="RU003357"/>
    </source>
</evidence>
<comment type="caution">
    <text evidence="15">The sequence shown here is derived from an EMBL/GenBank/DDBJ whole genome shotgun (WGS) entry which is preliminary data.</text>
</comment>
<evidence type="ECO:0000256" key="1">
    <source>
        <dbReference type="ARBA" id="ARBA00004571"/>
    </source>
</evidence>
<proteinExistence type="inferred from homology"/>
<keyword evidence="5" id="KW-0732">Signal</keyword>
<evidence type="ECO:0000256" key="3">
    <source>
        <dbReference type="ARBA" id="ARBA00022452"/>
    </source>
</evidence>
<gene>
    <name evidence="15" type="ORF">JL102_07055</name>
</gene>
<evidence type="ECO:0000256" key="12">
    <source>
        <dbReference type="SAM" id="Phobius"/>
    </source>
</evidence>
<dbReference type="InterPro" id="IPR000531">
    <property type="entry name" value="Beta-barrel_TonB"/>
</dbReference>
<evidence type="ECO:0000256" key="5">
    <source>
        <dbReference type="ARBA" id="ARBA00022729"/>
    </source>
</evidence>
<dbReference type="AlphaFoldDB" id="A0A937F6G1"/>
<evidence type="ECO:0000256" key="10">
    <source>
        <dbReference type="PROSITE-ProRule" id="PRU01360"/>
    </source>
</evidence>
<dbReference type="Gene3D" id="2.170.130.10">
    <property type="entry name" value="TonB-dependent receptor, plug domain"/>
    <property type="match status" value="1"/>
</dbReference>
<evidence type="ECO:0000313" key="16">
    <source>
        <dbReference type="Proteomes" id="UP000659388"/>
    </source>
</evidence>
<dbReference type="GO" id="GO:0009279">
    <property type="term" value="C:cell outer membrane"/>
    <property type="evidence" value="ECO:0007669"/>
    <property type="project" value="UniProtKB-SubCell"/>
</dbReference>